<organism evidence="8 9">
    <name type="scientific">Arachnia propionica</name>
    <dbReference type="NCBI Taxonomy" id="1750"/>
    <lineage>
        <taxon>Bacteria</taxon>
        <taxon>Bacillati</taxon>
        <taxon>Actinomycetota</taxon>
        <taxon>Actinomycetes</taxon>
        <taxon>Propionibacteriales</taxon>
        <taxon>Propionibacteriaceae</taxon>
        <taxon>Arachnia</taxon>
    </lineage>
</organism>
<dbReference type="Pfam" id="PF13462">
    <property type="entry name" value="Thioredoxin_4"/>
    <property type="match status" value="1"/>
</dbReference>
<dbReference type="SUPFAM" id="SSF52833">
    <property type="entry name" value="Thioredoxin-like"/>
    <property type="match status" value="1"/>
</dbReference>
<accession>A0A3P1T972</accession>
<evidence type="ECO:0000256" key="6">
    <source>
        <dbReference type="SAM" id="Phobius"/>
    </source>
</evidence>
<dbReference type="InterPro" id="IPR036249">
    <property type="entry name" value="Thioredoxin-like_sf"/>
</dbReference>
<reference evidence="8 9" key="1">
    <citation type="submission" date="2018-11" db="EMBL/GenBank/DDBJ databases">
        <title>Genomes From Bacteria Associated with the Canine Oral Cavity: a Test Case for Automated Genome-Based Taxonomic Assignment.</title>
        <authorList>
            <person name="Coil D.A."/>
            <person name="Jospin G."/>
            <person name="Darling A.E."/>
            <person name="Wallis C."/>
            <person name="Davis I.J."/>
            <person name="Harris S."/>
            <person name="Eisen J.A."/>
            <person name="Holcombe L.J."/>
            <person name="O'Flynn C."/>
        </authorList>
    </citation>
    <scope>NUCLEOTIDE SEQUENCE [LARGE SCALE GENOMIC DNA]</scope>
    <source>
        <strain evidence="8 9">OH887_COT-365</strain>
    </source>
</reference>
<protein>
    <submittedName>
        <fullName evidence="8">Thioredoxin</fullName>
    </submittedName>
</protein>
<evidence type="ECO:0000313" key="9">
    <source>
        <dbReference type="Proteomes" id="UP000280819"/>
    </source>
</evidence>
<dbReference type="Gene3D" id="3.40.30.10">
    <property type="entry name" value="Glutaredoxin"/>
    <property type="match status" value="1"/>
</dbReference>
<feature type="transmembrane region" description="Helical" evidence="6">
    <location>
        <begin position="32"/>
        <end position="54"/>
    </location>
</feature>
<sequence>MANNSNLSKRAALRRQQELEERQARQKRMMGIGLGVLAIIAVAIVAIVLTQVVGRNSNVATPPNATEGHGIQLVSQDTKPSGEVPHLVIYEDYQCPGCKSREQEYGSVVTQLVDEGRITVEIRTAYFLDSVNRDGNAKSSSRAALAAAAADAVGKYREYHKVVFDNQPNEGAGFSDEQLRVDFAAQAGITGEALTEFQKLYDDKAYANFAEKSYKAMSENGITQTPTFTVDGKELKFYDEAAKSVLIEPTAESLMEAIEKLKNS</sequence>
<dbReference type="EMBL" id="RQZG01000008">
    <property type="protein sequence ID" value="RRD04993.1"/>
    <property type="molecule type" value="Genomic_DNA"/>
</dbReference>
<evidence type="ECO:0000256" key="1">
    <source>
        <dbReference type="ARBA" id="ARBA00005791"/>
    </source>
</evidence>
<keyword evidence="5" id="KW-0676">Redox-active center</keyword>
<keyword evidence="6" id="KW-0812">Transmembrane</keyword>
<dbReference type="GO" id="GO:0016491">
    <property type="term" value="F:oxidoreductase activity"/>
    <property type="evidence" value="ECO:0007669"/>
    <property type="project" value="UniProtKB-KW"/>
</dbReference>
<evidence type="ECO:0000256" key="5">
    <source>
        <dbReference type="ARBA" id="ARBA00023284"/>
    </source>
</evidence>
<evidence type="ECO:0000256" key="2">
    <source>
        <dbReference type="ARBA" id="ARBA00022729"/>
    </source>
</evidence>
<dbReference type="InterPro" id="IPR012336">
    <property type="entry name" value="Thioredoxin-like_fold"/>
</dbReference>
<gene>
    <name evidence="8" type="ORF">EII34_08735</name>
</gene>
<keyword evidence="6" id="KW-1133">Transmembrane helix</keyword>
<comment type="caution">
    <text evidence="8">The sequence shown here is derived from an EMBL/GenBank/DDBJ whole genome shotgun (WGS) entry which is preliminary data.</text>
</comment>
<comment type="similarity">
    <text evidence="1">Belongs to the thioredoxin family. DsbA subfamily.</text>
</comment>
<keyword evidence="2" id="KW-0732">Signal</keyword>
<keyword evidence="6" id="KW-0472">Membrane</keyword>
<evidence type="ECO:0000256" key="4">
    <source>
        <dbReference type="ARBA" id="ARBA00023157"/>
    </source>
</evidence>
<evidence type="ECO:0000259" key="7">
    <source>
        <dbReference type="Pfam" id="PF13462"/>
    </source>
</evidence>
<dbReference type="OrthoDB" id="117402at2"/>
<dbReference type="RefSeq" id="WP_124844769.1">
    <property type="nucleotide sequence ID" value="NZ_RQZG01000008.1"/>
</dbReference>
<dbReference type="Proteomes" id="UP000280819">
    <property type="component" value="Unassembled WGS sequence"/>
</dbReference>
<dbReference type="AlphaFoldDB" id="A0A3P1T972"/>
<keyword evidence="4" id="KW-1015">Disulfide bond</keyword>
<evidence type="ECO:0000256" key="3">
    <source>
        <dbReference type="ARBA" id="ARBA00023002"/>
    </source>
</evidence>
<dbReference type="PANTHER" id="PTHR13887">
    <property type="entry name" value="GLUTATHIONE S-TRANSFERASE KAPPA"/>
    <property type="match status" value="1"/>
</dbReference>
<evidence type="ECO:0000313" key="8">
    <source>
        <dbReference type="EMBL" id="RRD04993.1"/>
    </source>
</evidence>
<name>A0A3P1T972_9ACTN</name>
<dbReference type="PANTHER" id="PTHR13887:SF14">
    <property type="entry name" value="DISULFIDE BOND FORMATION PROTEIN D"/>
    <property type="match status" value="1"/>
</dbReference>
<proteinExistence type="inferred from homology"/>
<feature type="domain" description="Thioredoxin-like fold" evidence="7">
    <location>
        <begin position="86"/>
        <end position="236"/>
    </location>
</feature>
<keyword evidence="3" id="KW-0560">Oxidoreductase</keyword>